<protein>
    <recommendedName>
        <fullName evidence="2">Solute-binding protein family 5 domain-containing protein</fullName>
    </recommendedName>
</protein>
<accession>A0A382UH27</accession>
<evidence type="ECO:0000313" key="1">
    <source>
        <dbReference type="EMBL" id="SVD33357.1"/>
    </source>
</evidence>
<feature type="non-terminal residue" evidence="1">
    <location>
        <position position="1"/>
    </location>
</feature>
<proteinExistence type="predicted"/>
<dbReference type="AlphaFoldDB" id="A0A382UH27"/>
<reference evidence="1" key="1">
    <citation type="submission" date="2018-05" db="EMBL/GenBank/DDBJ databases">
        <authorList>
            <person name="Lanie J.A."/>
            <person name="Ng W.-L."/>
            <person name="Kazmierczak K.M."/>
            <person name="Andrzejewski T.M."/>
            <person name="Davidsen T.M."/>
            <person name="Wayne K.J."/>
            <person name="Tettelin H."/>
            <person name="Glass J.I."/>
            <person name="Rusch D."/>
            <person name="Podicherti R."/>
            <person name="Tsui H.-C.T."/>
            <person name="Winkler M.E."/>
        </authorList>
    </citation>
    <scope>NUCLEOTIDE SEQUENCE</scope>
</reference>
<name>A0A382UH27_9ZZZZ</name>
<evidence type="ECO:0008006" key="2">
    <source>
        <dbReference type="Google" id="ProtNLM"/>
    </source>
</evidence>
<organism evidence="1">
    <name type="scientific">marine metagenome</name>
    <dbReference type="NCBI Taxonomy" id="408172"/>
    <lineage>
        <taxon>unclassified sequences</taxon>
        <taxon>metagenomes</taxon>
        <taxon>ecological metagenomes</taxon>
    </lineage>
</organism>
<gene>
    <name evidence="1" type="ORF">METZ01_LOCUS386211</name>
</gene>
<dbReference type="Gene3D" id="3.10.105.10">
    <property type="entry name" value="Dipeptide-binding Protein, Domain 3"/>
    <property type="match status" value="1"/>
</dbReference>
<sequence length="193" mass="21512">LMPNGKVLDIEIGVVPQFGAWGDIAQLIVENWAEIGVKAHVEIRERSQHFAMRPANELMAEIWNEDTTGFPFSGQPKFDPRSDPALTFAPLVAKWYASGGSDGQAPPPQIKRLVEIIDEAKTSSRNRQVALAKELFKIWADNVWEIGTVGMTPMIQGVLVANDNLRNVPEVAGNDWPLRTPGDTRLEQYFYAK</sequence>
<dbReference type="SUPFAM" id="SSF53850">
    <property type="entry name" value="Periplasmic binding protein-like II"/>
    <property type="match status" value="1"/>
</dbReference>
<dbReference type="EMBL" id="UINC01144072">
    <property type="protein sequence ID" value="SVD33357.1"/>
    <property type="molecule type" value="Genomic_DNA"/>
</dbReference>